<proteinExistence type="predicted"/>
<organism evidence="2 3">
    <name type="scientific">Patagioenas fasciata monilis</name>
    <dbReference type="NCBI Taxonomy" id="372326"/>
    <lineage>
        <taxon>Eukaryota</taxon>
        <taxon>Metazoa</taxon>
        <taxon>Chordata</taxon>
        <taxon>Craniata</taxon>
        <taxon>Vertebrata</taxon>
        <taxon>Euteleostomi</taxon>
        <taxon>Archelosauria</taxon>
        <taxon>Archosauria</taxon>
        <taxon>Dinosauria</taxon>
        <taxon>Saurischia</taxon>
        <taxon>Theropoda</taxon>
        <taxon>Coelurosauria</taxon>
        <taxon>Aves</taxon>
        <taxon>Neognathae</taxon>
        <taxon>Neoaves</taxon>
        <taxon>Columbimorphae</taxon>
        <taxon>Columbiformes</taxon>
        <taxon>Columbidae</taxon>
        <taxon>Patagioenas</taxon>
    </lineage>
</organism>
<dbReference type="EMBL" id="LSYS01005240">
    <property type="protein sequence ID" value="OPJ77737.1"/>
    <property type="molecule type" value="Genomic_DNA"/>
</dbReference>
<evidence type="ECO:0000313" key="3">
    <source>
        <dbReference type="Proteomes" id="UP000190648"/>
    </source>
</evidence>
<evidence type="ECO:0000256" key="1">
    <source>
        <dbReference type="SAM" id="MobiDB-lite"/>
    </source>
</evidence>
<feature type="region of interest" description="Disordered" evidence="1">
    <location>
        <begin position="508"/>
        <end position="529"/>
    </location>
</feature>
<gene>
    <name evidence="2" type="ORF">AV530_000049</name>
</gene>
<dbReference type="InterPro" id="IPR027883">
    <property type="entry name" value="Redic1-like"/>
</dbReference>
<dbReference type="PANTHER" id="PTHR35158:SF1">
    <property type="entry name" value="CDNA SEQUENCE CN725425"/>
    <property type="match status" value="1"/>
</dbReference>
<dbReference type="Proteomes" id="UP000190648">
    <property type="component" value="Unassembled WGS sequence"/>
</dbReference>
<dbReference type="OrthoDB" id="6430388at2759"/>
<dbReference type="AlphaFoldDB" id="A0A1V4K1G9"/>
<evidence type="ECO:0000313" key="2">
    <source>
        <dbReference type="EMBL" id="OPJ77737.1"/>
    </source>
</evidence>
<keyword evidence="3" id="KW-1185">Reference proteome</keyword>
<dbReference type="PANTHER" id="PTHR35158">
    <property type="entry name" value="CDNA SEQUENCE CN725425"/>
    <property type="match status" value="1"/>
</dbReference>
<accession>A0A1V4K1G9</accession>
<comment type="caution">
    <text evidence="2">The sequence shown here is derived from an EMBL/GenBank/DDBJ whole genome shotgun (WGS) entry which is preliminary data.</text>
</comment>
<reference evidence="2 3" key="1">
    <citation type="submission" date="2016-02" db="EMBL/GenBank/DDBJ databases">
        <title>Band-tailed pigeon sequencing and assembly.</title>
        <authorList>
            <person name="Soares A.E."/>
            <person name="Novak B.J."/>
            <person name="Rice E.S."/>
            <person name="O'Connell B."/>
            <person name="Chang D."/>
            <person name="Weber S."/>
            <person name="Shapiro B."/>
        </authorList>
    </citation>
    <scope>NUCLEOTIDE SEQUENCE [LARGE SCALE GENOMIC DNA]</scope>
    <source>
        <strain evidence="2">BTP2013</strain>
        <tissue evidence="2">Blood</tissue>
    </source>
</reference>
<sequence>MPTGSHSSASSLHNFVTVMETVELEHAEREGEGKSQGYRRSRVILKQERRKQKEFFEKKKLQSKMKLLGVTSPKSSAVSLDLLNLYVVNQISTKKDNENKRKPVHIDITEDVKIPIRRHNIELPMSPLRTQHMSNLDDIQNRLQKQVLDRRRQHLSEKVSYQHNLSQVTESRYVDSSMKHEDNIGRAFGACPSSSSGFWSSNCTQLAEENFSASLMGNAWEQTCEEKLQKPIGNSFDQDPWIIKPPSQCIFRKPDIVPQELFKPLHRLDYMNSARKNPVIMTSNELENSEGIEEPLFDVVKETAERKAPQDGSDCSFLALFEDESRPIHNSPSTKHFNPFVDPSSTDFFTIDPDDRNQMTNRNYPYDTREAYSAISGKRSSVDRHLEGIFTDPEQILPKSNSASSASYQKTSGLHKTHLQDCHEEQHYFLPSENKEKPANLERIDTFAYHHAHPISFRENVQNYSRKKSDDEFVRESVWRQNQLFAFEEMWTHHSAAGLPVTLQGRQRAVSAPVPTHLKRKTQSKRRNI</sequence>
<feature type="compositionally biased region" description="Basic residues" evidence="1">
    <location>
        <begin position="517"/>
        <end position="529"/>
    </location>
</feature>
<protein>
    <submittedName>
        <fullName evidence="2">Uncharacterized protein</fullName>
    </submittedName>
</protein>
<name>A0A1V4K1G9_PATFA</name>